<evidence type="ECO:0000313" key="3">
    <source>
        <dbReference type="Proteomes" id="UP000054279"/>
    </source>
</evidence>
<dbReference type="OrthoDB" id="9991317at2759"/>
<proteinExistence type="predicted"/>
<gene>
    <name evidence="2" type="ORF">M422DRAFT_255575</name>
</gene>
<dbReference type="Pfam" id="PF12770">
    <property type="entry name" value="CHAT"/>
    <property type="match status" value="1"/>
</dbReference>
<evidence type="ECO:0000313" key="2">
    <source>
        <dbReference type="EMBL" id="KIJ41385.1"/>
    </source>
</evidence>
<dbReference type="EMBL" id="KN837137">
    <property type="protein sequence ID" value="KIJ41385.1"/>
    <property type="molecule type" value="Genomic_DNA"/>
</dbReference>
<dbReference type="HOGENOM" id="CLU_001305_1_0_1"/>
<protein>
    <recommendedName>
        <fullName evidence="1">CHAT domain-containing protein</fullName>
    </recommendedName>
</protein>
<name>A0A0C9VSH2_SPHS4</name>
<reference evidence="2 3" key="1">
    <citation type="submission" date="2014-06" db="EMBL/GenBank/DDBJ databases">
        <title>Evolutionary Origins and Diversification of the Mycorrhizal Mutualists.</title>
        <authorList>
            <consortium name="DOE Joint Genome Institute"/>
            <consortium name="Mycorrhizal Genomics Consortium"/>
            <person name="Kohler A."/>
            <person name="Kuo A."/>
            <person name="Nagy L.G."/>
            <person name="Floudas D."/>
            <person name="Copeland A."/>
            <person name="Barry K.W."/>
            <person name="Cichocki N."/>
            <person name="Veneault-Fourrey C."/>
            <person name="LaButti K."/>
            <person name="Lindquist E.A."/>
            <person name="Lipzen A."/>
            <person name="Lundell T."/>
            <person name="Morin E."/>
            <person name="Murat C."/>
            <person name="Riley R."/>
            <person name="Ohm R."/>
            <person name="Sun H."/>
            <person name="Tunlid A."/>
            <person name="Henrissat B."/>
            <person name="Grigoriev I.V."/>
            <person name="Hibbett D.S."/>
            <person name="Martin F."/>
        </authorList>
    </citation>
    <scope>NUCLEOTIDE SEQUENCE [LARGE SCALE GENOMIC DNA]</scope>
    <source>
        <strain evidence="2 3">SS14</strain>
    </source>
</reference>
<sequence length="291" mass="31508">MGVQKGVPLPEGRATSSDIAGDYINHITWCATGLLALLPLHAAGEYDLGDSSKNNVFDIVVSSYTPTLTTLLPHLEKRVEPSNNSNGILVISQPNTPSQQSIQGTIDEAEAIKNIFKPIPAWNILHLNDEKATVKNVSEEMGKNQWIHLACHGIQDVKDAVKSVFALHDGKLHLETLMSTSLENAQFAFLSACQTATGDEKLPDEAVHLAAGMLAVGFPSVVGTMWSIGDNDAPIVAEAFYSSLLKNKVNSEGSDGRLRVAYALHEAVKQLRKTAGEKNFVKWVPFVHFGL</sequence>
<feature type="domain" description="CHAT" evidence="1">
    <location>
        <begin position="22"/>
        <end position="290"/>
    </location>
</feature>
<keyword evidence="3" id="KW-1185">Reference proteome</keyword>
<dbReference type="InterPro" id="IPR024983">
    <property type="entry name" value="CHAT_dom"/>
</dbReference>
<dbReference type="Proteomes" id="UP000054279">
    <property type="component" value="Unassembled WGS sequence"/>
</dbReference>
<accession>A0A0C9VSH2</accession>
<evidence type="ECO:0000259" key="1">
    <source>
        <dbReference type="Pfam" id="PF12770"/>
    </source>
</evidence>
<dbReference type="AlphaFoldDB" id="A0A0C9VSH2"/>
<organism evidence="2 3">
    <name type="scientific">Sphaerobolus stellatus (strain SS14)</name>
    <dbReference type="NCBI Taxonomy" id="990650"/>
    <lineage>
        <taxon>Eukaryota</taxon>
        <taxon>Fungi</taxon>
        <taxon>Dikarya</taxon>
        <taxon>Basidiomycota</taxon>
        <taxon>Agaricomycotina</taxon>
        <taxon>Agaricomycetes</taxon>
        <taxon>Phallomycetidae</taxon>
        <taxon>Geastrales</taxon>
        <taxon>Sphaerobolaceae</taxon>
        <taxon>Sphaerobolus</taxon>
    </lineage>
</organism>